<keyword evidence="3" id="KW-1185">Reference proteome</keyword>
<gene>
    <name evidence="2" type="ORF">LWI29_012236</name>
</gene>
<dbReference type="Proteomes" id="UP001168877">
    <property type="component" value="Unassembled WGS sequence"/>
</dbReference>
<comment type="caution">
    <text evidence="2">The sequence shown here is derived from an EMBL/GenBank/DDBJ whole genome shotgun (WGS) entry which is preliminary data.</text>
</comment>
<name>A0AA39SAT1_ACESA</name>
<evidence type="ECO:0000313" key="3">
    <source>
        <dbReference type="Proteomes" id="UP001168877"/>
    </source>
</evidence>
<organism evidence="2 3">
    <name type="scientific">Acer saccharum</name>
    <name type="common">Sugar maple</name>
    <dbReference type="NCBI Taxonomy" id="4024"/>
    <lineage>
        <taxon>Eukaryota</taxon>
        <taxon>Viridiplantae</taxon>
        <taxon>Streptophyta</taxon>
        <taxon>Embryophyta</taxon>
        <taxon>Tracheophyta</taxon>
        <taxon>Spermatophyta</taxon>
        <taxon>Magnoliopsida</taxon>
        <taxon>eudicotyledons</taxon>
        <taxon>Gunneridae</taxon>
        <taxon>Pentapetalae</taxon>
        <taxon>rosids</taxon>
        <taxon>malvids</taxon>
        <taxon>Sapindales</taxon>
        <taxon>Sapindaceae</taxon>
        <taxon>Hippocastanoideae</taxon>
        <taxon>Acereae</taxon>
        <taxon>Acer</taxon>
    </lineage>
</organism>
<dbReference type="AlphaFoldDB" id="A0AA39SAT1"/>
<protein>
    <submittedName>
        <fullName evidence="2">Uncharacterized protein</fullName>
    </submittedName>
</protein>
<evidence type="ECO:0000256" key="1">
    <source>
        <dbReference type="SAM" id="MobiDB-lite"/>
    </source>
</evidence>
<accession>A0AA39SAT1</accession>
<proteinExistence type="predicted"/>
<sequence length="238" mass="25706">MSEKEEREENGFDLWWFDSTGVWCWFDSAATGGLYGFDSDGGFVVIFFVNSKPPSNKRSRSSKSGAATPSRHAKASDSFGNPVAPEQDERKKKRKRSSSACLASLDHEGFVAFIVDSLRSEEKDKGCNLVSLALAGQQATKGNRVGGFSACLAPLVPLQISRTTRPPSPTEKIGDEIGLGEGNVPIEGNFSSTNPLMTPVEVSPRELAGTVGHPASSENLLRQQVGAKLSERDIPLFW</sequence>
<feature type="region of interest" description="Disordered" evidence="1">
    <location>
        <begin position="53"/>
        <end position="100"/>
    </location>
</feature>
<dbReference type="EMBL" id="JAUESC010000381">
    <property type="protein sequence ID" value="KAK0589296.1"/>
    <property type="molecule type" value="Genomic_DNA"/>
</dbReference>
<reference evidence="2" key="1">
    <citation type="journal article" date="2022" name="Plant J.">
        <title>Strategies of tolerance reflected in two North American maple genomes.</title>
        <authorList>
            <person name="McEvoy S.L."/>
            <person name="Sezen U.U."/>
            <person name="Trouern-Trend A."/>
            <person name="McMahon S.M."/>
            <person name="Schaberg P.G."/>
            <person name="Yang J."/>
            <person name="Wegrzyn J.L."/>
            <person name="Swenson N.G."/>
        </authorList>
    </citation>
    <scope>NUCLEOTIDE SEQUENCE</scope>
    <source>
        <strain evidence="2">NS2018</strain>
    </source>
</reference>
<reference evidence="2" key="2">
    <citation type="submission" date="2023-06" db="EMBL/GenBank/DDBJ databases">
        <authorList>
            <person name="Swenson N.G."/>
            <person name="Wegrzyn J.L."/>
            <person name="Mcevoy S.L."/>
        </authorList>
    </citation>
    <scope>NUCLEOTIDE SEQUENCE</scope>
    <source>
        <strain evidence="2">NS2018</strain>
        <tissue evidence="2">Leaf</tissue>
    </source>
</reference>
<evidence type="ECO:0000313" key="2">
    <source>
        <dbReference type="EMBL" id="KAK0589296.1"/>
    </source>
</evidence>